<accession>A0A1W1VFG9</accession>
<feature type="region of interest" description="Disordered" evidence="1">
    <location>
        <begin position="138"/>
        <end position="161"/>
    </location>
</feature>
<sequence length="238" mass="26096">MVERGDRTRGFRFGNGLDGNRMGESATRLGVPPAQLQVWWASAFLACLCRYVRWSARLKTSLCGGFSPWGPAAFSGSRAARPRRPDGRRCCARLPAAGWVGPARAKASSSPSRVPPSRVSNSEFSRSGISSALAGRMMAPGTSSAIRPRTKRRAGAKPRRTVGQQVRGVQQQAAVARAREHEQFVQRQRRPEDDGVCQVKLPPRGRPGLQAEVRTRGEIRAAEAADQPRRLIRIRVHP</sequence>
<evidence type="ECO:0000313" key="2">
    <source>
        <dbReference type="EMBL" id="SMB91963.1"/>
    </source>
</evidence>
<evidence type="ECO:0000313" key="3">
    <source>
        <dbReference type="Proteomes" id="UP000192582"/>
    </source>
</evidence>
<gene>
    <name evidence="2" type="ORF">SAMN00790413_01378</name>
</gene>
<dbReference type="Proteomes" id="UP000192582">
    <property type="component" value="Unassembled WGS sequence"/>
</dbReference>
<reference evidence="2 3" key="1">
    <citation type="submission" date="2017-04" db="EMBL/GenBank/DDBJ databases">
        <authorList>
            <person name="Afonso C.L."/>
            <person name="Miller P.J."/>
            <person name="Scott M.A."/>
            <person name="Spackman E."/>
            <person name="Goraichik I."/>
            <person name="Dimitrov K.M."/>
            <person name="Suarez D.L."/>
            <person name="Swayne D.E."/>
        </authorList>
    </citation>
    <scope>NUCLEOTIDE SEQUENCE [LARGE SCALE GENOMIC DNA]</scope>
    <source>
        <strain evidence="2 3">KR-140</strain>
    </source>
</reference>
<feature type="compositionally biased region" description="Low complexity" evidence="1">
    <location>
        <begin position="108"/>
        <end position="120"/>
    </location>
</feature>
<dbReference type="STRING" id="695939.SAMN00790413_01378"/>
<name>A0A1W1VFG9_9DEIO</name>
<dbReference type="AlphaFoldDB" id="A0A1W1VFG9"/>
<organism evidence="2 3">
    <name type="scientific">Deinococcus hopiensis KR-140</name>
    <dbReference type="NCBI Taxonomy" id="695939"/>
    <lineage>
        <taxon>Bacteria</taxon>
        <taxon>Thermotogati</taxon>
        <taxon>Deinococcota</taxon>
        <taxon>Deinococci</taxon>
        <taxon>Deinococcales</taxon>
        <taxon>Deinococcaceae</taxon>
        <taxon>Deinococcus</taxon>
    </lineage>
</organism>
<proteinExistence type="predicted"/>
<evidence type="ECO:0000256" key="1">
    <source>
        <dbReference type="SAM" id="MobiDB-lite"/>
    </source>
</evidence>
<protein>
    <submittedName>
        <fullName evidence="2">Uncharacterized protein</fullName>
    </submittedName>
</protein>
<feature type="region of interest" description="Disordered" evidence="1">
    <location>
        <begin position="102"/>
        <end position="125"/>
    </location>
</feature>
<feature type="region of interest" description="Disordered" evidence="1">
    <location>
        <begin position="187"/>
        <end position="208"/>
    </location>
</feature>
<feature type="compositionally biased region" description="Basic residues" evidence="1">
    <location>
        <begin position="148"/>
        <end position="160"/>
    </location>
</feature>
<dbReference type="EMBL" id="FWWU01000009">
    <property type="protein sequence ID" value="SMB91963.1"/>
    <property type="molecule type" value="Genomic_DNA"/>
</dbReference>
<keyword evidence="3" id="KW-1185">Reference proteome</keyword>